<dbReference type="Gene3D" id="3.30.420.40">
    <property type="match status" value="1"/>
</dbReference>
<dbReference type="CDD" id="cd24007">
    <property type="entry name" value="ASKHA_NBD_eukNAGK-like"/>
    <property type="match status" value="1"/>
</dbReference>
<dbReference type="Proteomes" id="UP000001072">
    <property type="component" value="Unassembled WGS sequence"/>
</dbReference>
<dbReference type="AlphaFoldDB" id="F4S511"/>
<dbReference type="SUPFAM" id="SSF53067">
    <property type="entry name" value="Actin-like ATPase domain"/>
    <property type="match status" value="2"/>
</dbReference>
<evidence type="ECO:0000313" key="1">
    <source>
        <dbReference type="EMBL" id="EGG00235.1"/>
    </source>
</evidence>
<reference evidence="2" key="1">
    <citation type="journal article" date="2011" name="Proc. Natl. Acad. Sci. U.S.A.">
        <title>Obligate biotrophy features unraveled by the genomic analysis of rust fungi.</title>
        <authorList>
            <person name="Duplessis S."/>
            <person name="Cuomo C.A."/>
            <person name="Lin Y.-C."/>
            <person name="Aerts A."/>
            <person name="Tisserant E."/>
            <person name="Veneault-Fourrey C."/>
            <person name="Joly D.L."/>
            <person name="Hacquard S."/>
            <person name="Amselem J."/>
            <person name="Cantarel B.L."/>
            <person name="Chiu R."/>
            <person name="Coutinho P.M."/>
            <person name="Feau N."/>
            <person name="Field M."/>
            <person name="Frey P."/>
            <person name="Gelhaye E."/>
            <person name="Goldberg J."/>
            <person name="Grabherr M.G."/>
            <person name="Kodira C.D."/>
            <person name="Kohler A."/>
            <person name="Kuees U."/>
            <person name="Lindquist E.A."/>
            <person name="Lucas S.M."/>
            <person name="Mago R."/>
            <person name="Mauceli E."/>
            <person name="Morin E."/>
            <person name="Murat C."/>
            <person name="Pangilinan J.L."/>
            <person name="Park R."/>
            <person name="Pearson M."/>
            <person name="Quesneville H."/>
            <person name="Rouhier N."/>
            <person name="Sakthikumar S."/>
            <person name="Salamov A.A."/>
            <person name="Schmutz J."/>
            <person name="Selles B."/>
            <person name="Shapiro H."/>
            <person name="Tanguay P."/>
            <person name="Tuskan G.A."/>
            <person name="Henrissat B."/>
            <person name="Van de Peer Y."/>
            <person name="Rouze P."/>
            <person name="Ellis J.G."/>
            <person name="Dodds P.N."/>
            <person name="Schein J.E."/>
            <person name="Zhong S."/>
            <person name="Hamelin R.C."/>
            <person name="Grigoriev I.V."/>
            <person name="Szabo L.J."/>
            <person name="Martin F."/>
        </authorList>
    </citation>
    <scope>NUCLEOTIDE SEQUENCE [LARGE SCALE GENOMIC DNA]</scope>
    <source>
        <strain evidence="2">98AG31 / pathotype 3-4-7</strain>
    </source>
</reference>
<sequence length="400" mass="44126">MTESNPLFLSIDGGGTKTKVTISTYSKSTSNQFKPQILSTAIHRSSNYSDLGIDSAIQSIHQATQKALSSLPIAYSTYLNRFKTSCPFTKIWAGLSGVDSPLDIKIMYNALSSLFLIDTSDSNVLEVSNDCDLLTGPIEFHYLESIHHSNPSKVCQGGIVLIAGTGSIVTAYIPKILEAESDPTKSVLQVAGRLGGYGYLIGDEGSAYDVGKRTIKSILEDLDSLNSKDNLSFNSMISKSTLIPMILNHFGVENLNDLLGSVYKLDKSKGETEHDRKIRISEVSRIVMQAAYPKNLDHQENQKGDEFALRIMQETGQELSKLLKKICQIHQLLPSQLVLSLGGGMWGYDEFQQLLIQLTHQDWDAQWGWIERVNEPDEVAAVTLVNRYIKTLESDASTPA</sequence>
<dbReference type="PANTHER" id="PTHR43190:SF3">
    <property type="entry name" value="N-ACETYL-D-GLUCOSAMINE KINASE"/>
    <property type="match status" value="1"/>
</dbReference>
<name>F4S511_MELLP</name>
<dbReference type="GeneID" id="18924539"/>
<dbReference type="InterPro" id="IPR052519">
    <property type="entry name" value="Euk-type_GlcNAc_Kinase"/>
</dbReference>
<dbReference type="InterPro" id="IPR043129">
    <property type="entry name" value="ATPase_NBD"/>
</dbReference>
<dbReference type="KEGG" id="mlr:MELLADRAFT_111994"/>
<evidence type="ECO:0000313" key="2">
    <source>
        <dbReference type="Proteomes" id="UP000001072"/>
    </source>
</evidence>
<dbReference type="HOGENOM" id="CLU_016274_7_0_1"/>
<gene>
    <name evidence="1" type="ORF">MELLADRAFT_111994</name>
</gene>
<organism evidence="2">
    <name type="scientific">Melampsora larici-populina (strain 98AG31 / pathotype 3-4-7)</name>
    <name type="common">Poplar leaf rust fungus</name>
    <dbReference type="NCBI Taxonomy" id="747676"/>
    <lineage>
        <taxon>Eukaryota</taxon>
        <taxon>Fungi</taxon>
        <taxon>Dikarya</taxon>
        <taxon>Basidiomycota</taxon>
        <taxon>Pucciniomycotina</taxon>
        <taxon>Pucciniomycetes</taxon>
        <taxon>Pucciniales</taxon>
        <taxon>Melampsoraceae</taxon>
        <taxon>Melampsora</taxon>
    </lineage>
</organism>
<dbReference type="OrthoDB" id="311172at2759"/>
<dbReference type="VEuPathDB" id="FungiDB:MELLADRAFT_111994"/>
<keyword evidence="2" id="KW-1185">Reference proteome</keyword>
<protein>
    <submittedName>
        <fullName evidence="1">Uncharacterized protein</fullName>
    </submittedName>
</protein>
<proteinExistence type="predicted"/>
<dbReference type="eggNOG" id="ENOG502S9A8">
    <property type="taxonomic scope" value="Eukaryota"/>
</dbReference>
<dbReference type="STRING" id="747676.F4S511"/>
<dbReference type="InParanoid" id="F4S511"/>
<dbReference type="PANTHER" id="PTHR43190">
    <property type="entry name" value="N-ACETYL-D-GLUCOSAMINE KINASE"/>
    <property type="match status" value="1"/>
</dbReference>
<accession>F4S511</accession>
<dbReference type="EMBL" id="GL883149">
    <property type="protein sequence ID" value="EGG00235.1"/>
    <property type="molecule type" value="Genomic_DNA"/>
</dbReference>
<dbReference type="RefSeq" id="XP_007416434.1">
    <property type="nucleotide sequence ID" value="XM_007416372.1"/>
</dbReference>